<evidence type="ECO:0000256" key="3">
    <source>
        <dbReference type="ARBA" id="ARBA00022777"/>
    </source>
</evidence>
<dbReference type="Proteomes" id="UP000251571">
    <property type="component" value="Unassembled WGS sequence"/>
</dbReference>
<evidence type="ECO:0000259" key="4">
    <source>
        <dbReference type="Pfam" id="PF00370"/>
    </source>
</evidence>
<dbReference type="CDD" id="cd07804">
    <property type="entry name" value="ASKHA_NBD_FGGY_RrXK-like"/>
    <property type="match status" value="1"/>
</dbReference>
<dbReference type="Pfam" id="PF02782">
    <property type="entry name" value="FGGY_C"/>
    <property type="match status" value="1"/>
</dbReference>
<name>A0A2Y9A7L6_9RHOB</name>
<dbReference type="Proteomes" id="UP000245839">
    <property type="component" value="Unassembled WGS sequence"/>
</dbReference>
<gene>
    <name evidence="6" type="ORF">BCF38_101308</name>
    <name evidence="7" type="ORF">SAMN05421539_101308</name>
</gene>
<dbReference type="PIRSF" id="PIRSF000538">
    <property type="entry name" value="GlpK"/>
    <property type="match status" value="1"/>
</dbReference>
<comment type="similarity">
    <text evidence="1">Belongs to the FGGY kinase family.</text>
</comment>
<dbReference type="PANTHER" id="PTHR43095:SF5">
    <property type="entry name" value="XYLULOSE KINASE"/>
    <property type="match status" value="1"/>
</dbReference>
<proteinExistence type="inferred from homology"/>
<dbReference type="RefSeq" id="WP_109562507.1">
    <property type="nucleotide sequence ID" value="NZ_QGDJ01000001.1"/>
</dbReference>
<dbReference type="GO" id="GO:0016301">
    <property type="term" value="F:kinase activity"/>
    <property type="evidence" value="ECO:0007669"/>
    <property type="project" value="UniProtKB-KW"/>
</dbReference>
<keyword evidence="2" id="KW-0808">Transferase</keyword>
<dbReference type="AlphaFoldDB" id="A0A2Y9A7L6"/>
<feature type="domain" description="Carbohydrate kinase FGGY C-terminal" evidence="5">
    <location>
        <begin position="257"/>
        <end position="443"/>
    </location>
</feature>
<dbReference type="InterPro" id="IPR043129">
    <property type="entry name" value="ATPase_NBD"/>
</dbReference>
<dbReference type="InterPro" id="IPR050406">
    <property type="entry name" value="FGGY_Carb_Kinase"/>
</dbReference>
<sequence>MTYLLGIDIGTFEAKGVLARPDGTVVAQATRAHRMEVPRSGWAEHDAETVWWDGLVALCRELLAGRDAAEVACLALSGIGPCVLPVDAAGDPLGPAILYGVDARAGDQIAAMTERLGAEAMLELSGNVLTTQSVGPKVLWLRQERPELWAKTAAIETCTTFLVRRLTGERVLDHHSAGQWTPFYDARAGAWSAEMCAGVVDPAMLPRLIWTTEIAGEVTGAAAEATGLAPGTPVTAGTIDAAAEAVSVGVRDSGDMMIMYGSSMFMIQVTPDRLVAPSLWSAPWLWPDSWCAMAGQGTSGTLTRWFRDLAARELGDNAFARLVEEAEAVPPGAEGLLCLPYFSGERTPIQDPLAKGCFFGLNLTHGRGHMFRALCEGVAMGTAHVLETYRAGVADPARVLAVGGGVRNAVWLQATSDLGGVAQSLCRSSVGASLGDAFIAGCAVGACAPADVAAWNLVEREVRPVAREVYARAYPLWRELYEGTKAVAHRL</sequence>
<evidence type="ECO:0000259" key="5">
    <source>
        <dbReference type="Pfam" id="PF02782"/>
    </source>
</evidence>
<dbReference type="Pfam" id="PF00370">
    <property type="entry name" value="FGGY_N"/>
    <property type="match status" value="1"/>
</dbReference>
<dbReference type="InterPro" id="IPR018485">
    <property type="entry name" value="FGGY_C"/>
</dbReference>
<feature type="domain" description="Carbohydrate kinase FGGY N-terminal" evidence="4">
    <location>
        <begin position="3"/>
        <end position="245"/>
    </location>
</feature>
<keyword evidence="8" id="KW-1185">Reference proteome</keyword>
<evidence type="ECO:0000313" key="6">
    <source>
        <dbReference type="EMBL" id="PWJ21899.1"/>
    </source>
</evidence>
<dbReference type="EMBL" id="QGDJ01000001">
    <property type="protein sequence ID" value="PWJ21899.1"/>
    <property type="molecule type" value="Genomic_DNA"/>
</dbReference>
<dbReference type="InterPro" id="IPR000577">
    <property type="entry name" value="Carb_kinase_FGGY"/>
</dbReference>
<reference evidence="7 9" key="1">
    <citation type="submission" date="2016-10" db="EMBL/GenBank/DDBJ databases">
        <authorList>
            <person name="Cai Z."/>
        </authorList>
    </citation>
    <scope>NUCLEOTIDE SEQUENCE [LARGE SCALE GENOMIC DNA]</scope>
    <source>
        <strain evidence="7 9">DSM 25227</strain>
    </source>
</reference>
<protein>
    <submittedName>
        <fullName evidence="7">Xylulokinase</fullName>
    </submittedName>
</protein>
<evidence type="ECO:0000313" key="8">
    <source>
        <dbReference type="Proteomes" id="UP000245839"/>
    </source>
</evidence>
<dbReference type="PANTHER" id="PTHR43095">
    <property type="entry name" value="SUGAR KINASE"/>
    <property type="match status" value="1"/>
</dbReference>
<evidence type="ECO:0000256" key="2">
    <source>
        <dbReference type="ARBA" id="ARBA00022679"/>
    </source>
</evidence>
<keyword evidence="3 7" id="KW-0418">Kinase</keyword>
<evidence type="ECO:0000313" key="9">
    <source>
        <dbReference type="Proteomes" id="UP000251571"/>
    </source>
</evidence>
<dbReference type="Gene3D" id="3.30.420.40">
    <property type="match status" value="2"/>
</dbReference>
<evidence type="ECO:0000256" key="1">
    <source>
        <dbReference type="ARBA" id="ARBA00009156"/>
    </source>
</evidence>
<accession>A0A2Y9A7L6</accession>
<dbReference type="EMBL" id="UETC01000001">
    <property type="protein sequence ID" value="SSA38177.1"/>
    <property type="molecule type" value="Genomic_DNA"/>
</dbReference>
<dbReference type="InterPro" id="IPR018484">
    <property type="entry name" value="FGGY_N"/>
</dbReference>
<organism evidence="7 9">
    <name type="scientific">Jannaschia seohaensis</name>
    <dbReference type="NCBI Taxonomy" id="475081"/>
    <lineage>
        <taxon>Bacteria</taxon>
        <taxon>Pseudomonadati</taxon>
        <taxon>Pseudomonadota</taxon>
        <taxon>Alphaproteobacteria</taxon>
        <taxon>Rhodobacterales</taxon>
        <taxon>Roseobacteraceae</taxon>
        <taxon>Jannaschia</taxon>
    </lineage>
</organism>
<dbReference type="SUPFAM" id="SSF53067">
    <property type="entry name" value="Actin-like ATPase domain"/>
    <property type="match status" value="2"/>
</dbReference>
<dbReference type="GO" id="GO:0005975">
    <property type="term" value="P:carbohydrate metabolic process"/>
    <property type="evidence" value="ECO:0007669"/>
    <property type="project" value="InterPro"/>
</dbReference>
<evidence type="ECO:0000313" key="7">
    <source>
        <dbReference type="EMBL" id="SSA38177.1"/>
    </source>
</evidence>
<dbReference type="OrthoDB" id="9805576at2"/>
<reference evidence="6 8" key="2">
    <citation type="submission" date="2018-03" db="EMBL/GenBank/DDBJ databases">
        <title>Genomic Encyclopedia of Archaeal and Bacterial Type Strains, Phase II (KMG-II): from individual species to whole genera.</title>
        <authorList>
            <person name="Goeker M."/>
        </authorList>
    </citation>
    <scope>NUCLEOTIDE SEQUENCE [LARGE SCALE GENOMIC DNA]</scope>
    <source>
        <strain evidence="6 8">DSM 25227</strain>
    </source>
</reference>